<feature type="binding site" evidence="7">
    <location>
        <position position="76"/>
    </location>
    <ligand>
        <name>tRNA</name>
        <dbReference type="ChEBI" id="CHEBI:17843"/>
    </ligand>
</feature>
<feature type="site" description="Discriminates between blocked and unblocked aminoacyl-tRNA" evidence="7">
    <location>
        <position position="12"/>
    </location>
</feature>
<dbReference type="PANTHER" id="PTHR17224">
    <property type="entry name" value="PEPTIDYL-TRNA HYDROLASE"/>
    <property type="match status" value="1"/>
</dbReference>
<comment type="subunit">
    <text evidence="7">Monomer.</text>
</comment>
<dbReference type="SUPFAM" id="SSF53178">
    <property type="entry name" value="Peptidyl-tRNA hydrolase-like"/>
    <property type="match status" value="1"/>
</dbReference>
<feature type="binding site" evidence="7">
    <location>
        <position position="124"/>
    </location>
    <ligand>
        <name>tRNA</name>
        <dbReference type="ChEBI" id="CHEBI:17843"/>
    </ligand>
</feature>
<dbReference type="Proteomes" id="UP001194469">
    <property type="component" value="Unassembled WGS sequence"/>
</dbReference>
<reference evidence="10 11" key="1">
    <citation type="submission" date="2019-08" db="EMBL/GenBank/DDBJ databases">
        <authorList>
            <person name="Luo N."/>
        </authorList>
    </citation>
    <scope>NUCLEOTIDE SEQUENCE [LARGE SCALE GENOMIC DNA]</scope>
    <source>
        <strain evidence="10 11">NCIMB 9442</strain>
    </source>
</reference>
<dbReference type="EC" id="3.1.1.29" evidence="1 7"/>
<sequence>MNVAGLIVGLGNPGKEYERTRHNLGFMAVDALMEAAARETDGGCDQLSGGKKKYDLWRCRITPGGDPWLVAKPQTFMNLSGEAVLAIASYYRIKPGAILVVHDELDIPLGRMKFKTGGGNAGHNGLKSITQQLGTPDFHRLRLGIGRSPHGGETTNWVLGRLSGPEQTLLDALLPAAVQAMTTFASQGAAAATQFANACKPD</sequence>
<comment type="similarity">
    <text evidence="5 7 9">Belongs to the PTH family.</text>
</comment>
<evidence type="ECO:0000256" key="7">
    <source>
        <dbReference type="HAMAP-Rule" id="MF_00083"/>
    </source>
</evidence>
<organism evidence="10 11">
    <name type="scientific">Nitratidesulfovibrio oxamicus</name>
    <dbReference type="NCBI Taxonomy" id="32016"/>
    <lineage>
        <taxon>Bacteria</taxon>
        <taxon>Pseudomonadati</taxon>
        <taxon>Thermodesulfobacteriota</taxon>
        <taxon>Desulfovibrionia</taxon>
        <taxon>Desulfovibrionales</taxon>
        <taxon>Desulfovibrionaceae</taxon>
        <taxon>Nitratidesulfovibrio</taxon>
    </lineage>
</organism>
<evidence type="ECO:0000256" key="9">
    <source>
        <dbReference type="RuleBase" id="RU004320"/>
    </source>
</evidence>
<keyword evidence="2 7" id="KW-0820">tRNA-binding</keyword>
<keyword evidence="7" id="KW-0963">Cytoplasm</keyword>
<comment type="caution">
    <text evidence="10">The sequence shown here is derived from an EMBL/GenBank/DDBJ whole genome shotgun (WGS) entry which is preliminary data.</text>
</comment>
<dbReference type="HAMAP" id="MF_00083">
    <property type="entry name" value="Pept_tRNA_hydro_bact"/>
    <property type="match status" value="1"/>
</dbReference>
<feature type="active site" description="Proton acceptor" evidence="7">
    <location>
        <position position="22"/>
    </location>
</feature>
<comment type="function">
    <text evidence="7">Hydrolyzes ribosome-free peptidyl-tRNAs (with 1 or more amino acids incorporated), which drop off the ribosome during protein synthesis, or as a result of ribosome stalling.</text>
</comment>
<dbReference type="Gene3D" id="3.40.50.1470">
    <property type="entry name" value="Peptidyl-tRNA hydrolase"/>
    <property type="match status" value="1"/>
</dbReference>
<evidence type="ECO:0000256" key="8">
    <source>
        <dbReference type="RuleBase" id="RU000673"/>
    </source>
</evidence>
<dbReference type="GO" id="GO:0004045">
    <property type="term" value="F:peptidyl-tRNA hydrolase activity"/>
    <property type="evidence" value="ECO:0007669"/>
    <property type="project" value="UniProtKB-EC"/>
</dbReference>
<evidence type="ECO:0000313" key="11">
    <source>
        <dbReference type="Proteomes" id="UP001194469"/>
    </source>
</evidence>
<feature type="binding site" evidence="7">
    <location>
        <position position="17"/>
    </location>
    <ligand>
        <name>tRNA</name>
        <dbReference type="ChEBI" id="CHEBI:17843"/>
    </ligand>
</feature>
<evidence type="ECO:0000256" key="1">
    <source>
        <dbReference type="ARBA" id="ARBA00013260"/>
    </source>
</evidence>
<feature type="binding site" evidence="7">
    <location>
        <position position="78"/>
    </location>
    <ligand>
        <name>tRNA</name>
        <dbReference type="ChEBI" id="CHEBI:17843"/>
    </ligand>
</feature>
<comment type="catalytic activity">
    <reaction evidence="7 8">
        <text>an N-acyl-L-alpha-aminoacyl-tRNA + H2O = an N-acyl-L-amino acid + a tRNA + H(+)</text>
        <dbReference type="Rhea" id="RHEA:54448"/>
        <dbReference type="Rhea" id="RHEA-COMP:10123"/>
        <dbReference type="Rhea" id="RHEA-COMP:13883"/>
        <dbReference type="ChEBI" id="CHEBI:15377"/>
        <dbReference type="ChEBI" id="CHEBI:15378"/>
        <dbReference type="ChEBI" id="CHEBI:59874"/>
        <dbReference type="ChEBI" id="CHEBI:78442"/>
        <dbReference type="ChEBI" id="CHEBI:138191"/>
        <dbReference type="EC" id="3.1.1.29"/>
    </reaction>
</comment>
<protein>
    <recommendedName>
        <fullName evidence="6 7">Peptidyl-tRNA hydrolase</fullName>
        <shortName evidence="7">Pth</shortName>
        <ecNumber evidence="1 7">3.1.1.29</ecNumber>
    </recommendedName>
</protein>
<dbReference type="InterPro" id="IPR001328">
    <property type="entry name" value="Pept_tRNA_hydro"/>
</dbReference>
<dbReference type="NCBIfam" id="TIGR00447">
    <property type="entry name" value="pth"/>
    <property type="match status" value="1"/>
</dbReference>
<evidence type="ECO:0000256" key="4">
    <source>
        <dbReference type="ARBA" id="ARBA00022884"/>
    </source>
</evidence>
<feature type="site" description="Stabilizes the basic form of H active site to accept a proton" evidence="7">
    <location>
        <position position="103"/>
    </location>
</feature>
<dbReference type="InterPro" id="IPR018171">
    <property type="entry name" value="Pept_tRNA_hydro_CS"/>
</dbReference>
<accession>A0ABS0J770</accession>
<keyword evidence="11" id="KW-1185">Reference proteome</keyword>
<comment type="function">
    <text evidence="7">Catalyzes the release of premature peptidyl moieties from peptidyl-tRNA molecules trapped in stalled 50S ribosomal subunits, and thus maintains levels of free tRNAs and 50S ribosomes.</text>
</comment>
<dbReference type="InterPro" id="IPR036416">
    <property type="entry name" value="Pept_tRNA_hydro_sf"/>
</dbReference>
<proteinExistence type="inferred from homology"/>
<keyword evidence="4 7" id="KW-0694">RNA-binding</keyword>
<evidence type="ECO:0000256" key="5">
    <source>
        <dbReference type="ARBA" id="ARBA00038063"/>
    </source>
</evidence>
<dbReference type="RefSeq" id="WP_196609997.1">
    <property type="nucleotide sequence ID" value="NZ_VRYY01000431.1"/>
</dbReference>
<comment type="subcellular location">
    <subcellularLocation>
        <location evidence="7">Cytoplasm</location>
    </subcellularLocation>
</comment>
<keyword evidence="3 7" id="KW-0378">Hydrolase</keyword>
<name>A0ABS0J770_9BACT</name>
<dbReference type="EMBL" id="VRYY01000431">
    <property type="protein sequence ID" value="MBG3877970.1"/>
    <property type="molecule type" value="Genomic_DNA"/>
</dbReference>
<dbReference type="Pfam" id="PF01195">
    <property type="entry name" value="Pept_tRNA_hydro"/>
    <property type="match status" value="1"/>
</dbReference>
<dbReference type="PROSITE" id="PS01196">
    <property type="entry name" value="PEPT_TRNA_HYDROL_2"/>
    <property type="match status" value="1"/>
</dbReference>
<dbReference type="CDD" id="cd00462">
    <property type="entry name" value="PTH"/>
    <property type="match status" value="1"/>
</dbReference>
<dbReference type="PANTHER" id="PTHR17224:SF1">
    <property type="entry name" value="PEPTIDYL-TRNA HYDROLASE"/>
    <property type="match status" value="1"/>
</dbReference>
<dbReference type="PROSITE" id="PS01195">
    <property type="entry name" value="PEPT_TRNA_HYDROL_1"/>
    <property type="match status" value="1"/>
</dbReference>
<evidence type="ECO:0000313" key="10">
    <source>
        <dbReference type="EMBL" id="MBG3877970.1"/>
    </source>
</evidence>
<evidence type="ECO:0000256" key="2">
    <source>
        <dbReference type="ARBA" id="ARBA00022555"/>
    </source>
</evidence>
<evidence type="ECO:0000256" key="3">
    <source>
        <dbReference type="ARBA" id="ARBA00022801"/>
    </source>
</evidence>
<gene>
    <name evidence="7" type="primary">pth</name>
    <name evidence="10" type="ORF">FVW20_13375</name>
</gene>
<evidence type="ECO:0000256" key="6">
    <source>
        <dbReference type="ARBA" id="ARBA00050038"/>
    </source>
</evidence>